<dbReference type="SUPFAM" id="SSF52833">
    <property type="entry name" value="Thioredoxin-like"/>
    <property type="match status" value="1"/>
</dbReference>
<dbReference type="Pfam" id="PF14268">
    <property type="entry name" value="YoaP"/>
    <property type="match status" value="1"/>
</dbReference>
<feature type="domain" description="N-acetyltransferase" evidence="1">
    <location>
        <begin position="4"/>
        <end position="153"/>
    </location>
</feature>
<dbReference type="InterPro" id="IPR000182">
    <property type="entry name" value="GNAT_dom"/>
</dbReference>
<evidence type="ECO:0000313" key="3">
    <source>
        <dbReference type="Proteomes" id="UP001057753"/>
    </source>
</evidence>
<dbReference type="CDD" id="cd04301">
    <property type="entry name" value="NAT_SF"/>
    <property type="match status" value="1"/>
</dbReference>
<dbReference type="InterPro" id="IPR025685">
    <property type="entry name" value="YoaP-like_dom"/>
</dbReference>
<dbReference type="SUPFAM" id="SSF55729">
    <property type="entry name" value="Acyl-CoA N-acyltransferases (Nat)"/>
    <property type="match status" value="1"/>
</dbReference>
<reference evidence="2" key="1">
    <citation type="submission" date="2020-06" db="EMBL/GenBank/DDBJ databases">
        <title>Insight into the genomes of haloalkaliphilic bacilli from Kenyan soda lakes.</title>
        <authorList>
            <person name="Mwirichia R."/>
            <person name="Villamizar G.C."/>
            <person name="Poehlein A."/>
            <person name="Mugweru J."/>
            <person name="Kipnyargis A."/>
            <person name="Kiplimo D."/>
            <person name="Orwa P."/>
            <person name="Daniel R."/>
        </authorList>
    </citation>
    <scope>NUCLEOTIDE SEQUENCE</scope>
    <source>
        <strain evidence="2">B1096_S55</strain>
    </source>
</reference>
<proteinExistence type="predicted"/>
<gene>
    <name evidence="2" type="ORF">HXA33_16125</name>
</gene>
<accession>A0A9Q4B4W1</accession>
<dbReference type="PROSITE" id="PS51186">
    <property type="entry name" value="GNAT"/>
    <property type="match status" value="1"/>
</dbReference>
<dbReference type="EMBL" id="JABXYM010000001">
    <property type="protein sequence ID" value="MCR6098067.1"/>
    <property type="molecule type" value="Genomic_DNA"/>
</dbReference>
<keyword evidence="3" id="KW-1185">Reference proteome</keyword>
<dbReference type="InterPro" id="IPR016181">
    <property type="entry name" value="Acyl_CoA_acyltransferase"/>
</dbReference>
<dbReference type="AlphaFoldDB" id="A0A9Q4B4W1"/>
<dbReference type="Pfam" id="PF00583">
    <property type="entry name" value="Acetyltransf_1"/>
    <property type="match status" value="1"/>
</dbReference>
<protein>
    <submittedName>
        <fullName evidence="2">YoaP domain-containing protein</fullName>
    </submittedName>
</protein>
<dbReference type="Gene3D" id="3.40.630.30">
    <property type="match status" value="1"/>
</dbReference>
<evidence type="ECO:0000313" key="2">
    <source>
        <dbReference type="EMBL" id="MCR6098067.1"/>
    </source>
</evidence>
<organism evidence="2 3">
    <name type="scientific">Salipaludibacillus agaradhaerens</name>
    <name type="common">Bacillus agaradhaerens</name>
    <dbReference type="NCBI Taxonomy" id="76935"/>
    <lineage>
        <taxon>Bacteria</taxon>
        <taxon>Bacillati</taxon>
        <taxon>Bacillota</taxon>
        <taxon>Bacilli</taxon>
        <taxon>Bacillales</taxon>
        <taxon>Bacillaceae</taxon>
    </lineage>
</organism>
<dbReference type="GO" id="GO:0016747">
    <property type="term" value="F:acyltransferase activity, transferring groups other than amino-acyl groups"/>
    <property type="evidence" value="ECO:0007669"/>
    <property type="project" value="InterPro"/>
</dbReference>
<dbReference type="RefSeq" id="WP_257822446.1">
    <property type="nucleotide sequence ID" value="NZ_JABXYM010000001.1"/>
</dbReference>
<dbReference type="InterPro" id="IPR036249">
    <property type="entry name" value="Thioredoxin-like_sf"/>
</dbReference>
<comment type="caution">
    <text evidence="2">The sequence shown here is derived from an EMBL/GenBank/DDBJ whole genome shotgun (WGS) entry which is preliminary data.</text>
</comment>
<evidence type="ECO:0000259" key="1">
    <source>
        <dbReference type="PROSITE" id="PS51186"/>
    </source>
</evidence>
<dbReference type="Proteomes" id="UP001057753">
    <property type="component" value="Unassembled WGS sequence"/>
</dbReference>
<name>A0A9Q4B4W1_SALAG</name>
<sequence>MTFIHISETDLNDLHICCALGAKQYSAAIDAKKAWLSDRMKEGLVFYRLDDRAKVFIEYLPVEAAWAPIHAPNYMFINCLWVSGRHQGGGHATHLLDRCKEDAISRGMDGIVHIAGSKKFPFLSDPRFLKHMGFNVVDKVAPYFQLYAHKFHERGVQPTFKTNKPLPVKEHGIDIFYTAQCPFASGLISDLEAVALAKGIPFHTYEITSREEAQKAPSPWTTFSIFYNGTFQTHRMMSVTKFEDFLENISTRGTEV</sequence>